<evidence type="ECO:0000256" key="1">
    <source>
        <dbReference type="SAM" id="Phobius"/>
    </source>
</evidence>
<keyword evidence="1" id="KW-1133">Transmembrane helix</keyword>
<proteinExistence type="predicted"/>
<reference evidence="2" key="1">
    <citation type="journal article" date="2020" name="Nature">
        <title>Giant virus diversity and host interactions through global metagenomics.</title>
        <authorList>
            <person name="Schulz F."/>
            <person name="Roux S."/>
            <person name="Paez-Espino D."/>
            <person name="Jungbluth S."/>
            <person name="Walsh D.A."/>
            <person name="Denef V.J."/>
            <person name="McMahon K.D."/>
            <person name="Konstantinidis K.T."/>
            <person name="Eloe-Fadrosh E.A."/>
            <person name="Kyrpides N.C."/>
            <person name="Woyke T."/>
        </authorList>
    </citation>
    <scope>NUCLEOTIDE SEQUENCE</scope>
    <source>
        <strain evidence="2">GVMAG-M-3300023184-178</strain>
    </source>
</reference>
<dbReference type="EMBL" id="MN740028">
    <property type="protein sequence ID" value="QHT84937.1"/>
    <property type="molecule type" value="Genomic_DNA"/>
</dbReference>
<sequence length="241" mass="28164">MDQNNIITQQQEMTAKINQMLAQSSDALMCGPNCQKNRQSDKLHQIYLDAQTNIVSAPAQLKQAEKNYYTFTDGDAGYNSVLDNQLTQQVNDLGYKMQHEFDDSVDNATSLNDTYNSLSTNYNHVLELYNDYVNENESLNNKIKLRGIDIITTDRKTYYETQNYDGLLSWYSIFRWIYFLLVVAYIVAMFLVSSSVSLVYKIVKLILIIIYPLMLSYTIPEFYKLIDWIWMLYPKNIYKTL</sequence>
<name>A0A6C0HXK0_9ZZZZ</name>
<keyword evidence="1" id="KW-0472">Membrane</keyword>
<feature type="transmembrane region" description="Helical" evidence="1">
    <location>
        <begin position="198"/>
        <end position="219"/>
    </location>
</feature>
<keyword evidence="1" id="KW-0812">Transmembrane</keyword>
<organism evidence="2">
    <name type="scientific">viral metagenome</name>
    <dbReference type="NCBI Taxonomy" id="1070528"/>
    <lineage>
        <taxon>unclassified sequences</taxon>
        <taxon>metagenomes</taxon>
        <taxon>organismal metagenomes</taxon>
    </lineage>
</organism>
<protein>
    <submittedName>
        <fullName evidence="2">Uncharacterized protein</fullName>
    </submittedName>
</protein>
<evidence type="ECO:0000313" key="2">
    <source>
        <dbReference type="EMBL" id="QHT84937.1"/>
    </source>
</evidence>
<dbReference type="AlphaFoldDB" id="A0A6C0HXK0"/>
<feature type="transmembrane region" description="Helical" evidence="1">
    <location>
        <begin position="173"/>
        <end position="192"/>
    </location>
</feature>
<accession>A0A6C0HXK0</accession>